<organism evidence="13 14">
    <name type="scientific">Pythium insidiosum</name>
    <name type="common">Pythiosis disease agent</name>
    <dbReference type="NCBI Taxonomy" id="114742"/>
    <lineage>
        <taxon>Eukaryota</taxon>
        <taxon>Sar</taxon>
        <taxon>Stramenopiles</taxon>
        <taxon>Oomycota</taxon>
        <taxon>Peronosporomycetes</taxon>
        <taxon>Pythiales</taxon>
        <taxon>Pythiaceae</taxon>
        <taxon>Pythium</taxon>
    </lineage>
</organism>
<comment type="caution">
    <text evidence="13">The sequence shown here is derived from an EMBL/GenBank/DDBJ whole genome shotgun (WGS) entry which is preliminary data.</text>
</comment>
<keyword evidence="10" id="KW-1133">Transmembrane helix</keyword>
<evidence type="ECO:0000313" key="14">
    <source>
        <dbReference type="Proteomes" id="UP001209570"/>
    </source>
</evidence>
<dbReference type="Proteomes" id="UP001209570">
    <property type="component" value="Unassembled WGS sequence"/>
</dbReference>
<name>A0AAD5LZM7_PYTIN</name>
<keyword evidence="2 8" id="KW-0645">Protease</keyword>
<dbReference type="CDD" id="cd04842">
    <property type="entry name" value="Peptidases_S8_Kp43_protease"/>
    <property type="match status" value="1"/>
</dbReference>
<evidence type="ECO:0000256" key="7">
    <source>
        <dbReference type="PIRSR" id="PIRSR615500-1"/>
    </source>
</evidence>
<evidence type="ECO:0000259" key="12">
    <source>
        <dbReference type="Pfam" id="PF00082"/>
    </source>
</evidence>
<evidence type="ECO:0000256" key="8">
    <source>
        <dbReference type="PROSITE-ProRule" id="PRU01240"/>
    </source>
</evidence>
<feature type="active site" description="Charge relay system" evidence="7 8">
    <location>
        <position position="467"/>
    </location>
</feature>
<keyword evidence="10" id="KW-0472">Membrane</keyword>
<dbReference type="InterPro" id="IPR023828">
    <property type="entry name" value="Peptidase_S8_Ser-AS"/>
</dbReference>
<dbReference type="AlphaFoldDB" id="A0AAD5LZM7"/>
<dbReference type="Pfam" id="PF00082">
    <property type="entry name" value="Peptidase_S8"/>
    <property type="match status" value="1"/>
</dbReference>
<evidence type="ECO:0000256" key="9">
    <source>
        <dbReference type="SAM" id="MobiDB-lite"/>
    </source>
</evidence>
<evidence type="ECO:0000256" key="6">
    <source>
        <dbReference type="ARBA" id="ARBA00023619"/>
    </source>
</evidence>
<evidence type="ECO:0000256" key="3">
    <source>
        <dbReference type="ARBA" id="ARBA00022801"/>
    </source>
</evidence>
<comment type="similarity">
    <text evidence="1 8">Belongs to the peptidase S8 family.</text>
</comment>
<dbReference type="InterPro" id="IPR000209">
    <property type="entry name" value="Peptidase_S8/S53_dom"/>
</dbReference>
<dbReference type="InterPro" id="IPR015500">
    <property type="entry name" value="Peptidase_S8_subtilisin-rel"/>
</dbReference>
<keyword evidence="4 8" id="KW-0720">Serine protease</keyword>
<dbReference type="InterPro" id="IPR036852">
    <property type="entry name" value="Peptidase_S8/S53_dom_sf"/>
</dbReference>
<dbReference type="EMBL" id="JAKCXM010000265">
    <property type="protein sequence ID" value="KAJ0397151.1"/>
    <property type="molecule type" value="Genomic_DNA"/>
</dbReference>
<sequence>MTAASALLLQLACAAALCLQLARAEELAFASPDAFCRYHCSPTHVARVYRALREQSKCTPARCPDHVQAQGHARALEETHSGSTARWSFATGAGVGVGDVLASVSARDQSVHSRSHSHSRADEDVDEDPSKAVQVVDVVACRGLDAERAKVSLTLGDPARHAFEGFHAAFSAAYDAMLGGANATLDACRLQFVEDQLLDAANKPTNAKAKANANATLAPPPPQQQQRRPMLVKLAPDADELACLDAIHAIWTPVDESLTPFLTRRDSPSDAAATVLLLHLPPRAADRIVDLGCVASVTQLPAVLKLTPFARASVALARDPSALAGPALEVRLVKGSDTARVESRLSSAIQEATGITNALRRATSSDRVLRLAAMDAVSAWAACLALLLRDDAVEWIDLETSVQTGSLRPGQAFEQRLLALELDNTTTTSSPIVRRRRLDAFVQNLVGASQVRAQKITGNGIIVGVTDTGLYVDHDQFDQPSRDIYDRTDLSARKVVLYKTFGNREDESEQVTCGHGTHVSGILAGQSLSRSETDLGIASSARIAFMDIGRQSPSCVGQRGCEVKLETPGEVEALMGDQVAAGARIFSFSWGTGGNDYNAQSRDLDDYIYRNPDVLIIVAAGNSGDKGKRTISSPSGAKNVISVGASLNDAASFSKTPCASVLNQQTVASFSSVGPTLDGRLKPDIVAPGMVIESAQSEAPGSTTKSNALCPLQGTSQATPIVAGMAVLLYEWLRDGWWKHGVKDAKYGIKTVPAALLKALIIHSGERMTRRLVAPRNGITSCVAMEASAMPLLSYPDIHQGYGKPTMANLVSFVDDQGAGVYFFPNGSEGSEPRVTQGSTAKFTFMLKERANLRVTLVWTDPAGSIGGRIALQNDLDLSVRVPETSTVFYPLSGNGSRDAINNVEMVEVSYEDIKAALDASGVKYNDKDGLVVEASVHGYSVKAGSRAGQTFALVASSSPSLIETSALSEQENVLWKPWMTIGIVVGGTMAILLAIGIGWRWRRARARSASALPDRRPHRSGSNNAYVSGNADPRGHQQPPPRRAPTAPPRPQQQPPSSRQTQL</sequence>
<dbReference type="GO" id="GO:0004252">
    <property type="term" value="F:serine-type endopeptidase activity"/>
    <property type="evidence" value="ECO:0007669"/>
    <property type="project" value="UniProtKB-UniRule"/>
</dbReference>
<keyword evidence="10" id="KW-0812">Transmembrane</keyword>
<protein>
    <recommendedName>
        <fullName evidence="6">subtilisin</fullName>
        <ecNumber evidence="6">3.4.21.62</ecNumber>
    </recommendedName>
</protein>
<gene>
    <name evidence="13" type="ORF">P43SY_007436</name>
</gene>
<dbReference type="PROSITE" id="PS00137">
    <property type="entry name" value="SUBTILASE_HIS"/>
    <property type="match status" value="1"/>
</dbReference>
<dbReference type="SUPFAM" id="SSF49785">
    <property type="entry name" value="Galactose-binding domain-like"/>
    <property type="match status" value="1"/>
</dbReference>
<feature type="active site" description="Charge relay system" evidence="7 8">
    <location>
        <position position="515"/>
    </location>
</feature>
<evidence type="ECO:0000256" key="5">
    <source>
        <dbReference type="ARBA" id="ARBA00023529"/>
    </source>
</evidence>
<feature type="signal peptide" evidence="11">
    <location>
        <begin position="1"/>
        <end position="24"/>
    </location>
</feature>
<feature type="region of interest" description="Disordered" evidence="9">
    <location>
        <begin position="208"/>
        <end position="228"/>
    </location>
</feature>
<keyword evidence="3 8" id="KW-0378">Hydrolase</keyword>
<evidence type="ECO:0000256" key="1">
    <source>
        <dbReference type="ARBA" id="ARBA00011073"/>
    </source>
</evidence>
<dbReference type="Gene3D" id="2.60.120.380">
    <property type="match status" value="1"/>
</dbReference>
<feature type="transmembrane region" description="Helical" evidence="10">
    <location>
        <begin position="979"/>
        <end position="1000"/>
    </location>
</feature>
<dbReference type="InterPro" id="IPR051048">
    <property type="entry name" value="Peptidase_S8/S53_subtilisin"/>
</dbReference>
<dbReference type="PANTHER" id="PTHR43399:SF4">
    <property type="entry name" value="CELL WALL-ASSOCIATED PROTEASE"/>
    <property type="match status" value="1"/>
</dbReference>
<feature type="compositionally biased region" description="Low complexity" evidence="9">
    <location>
        <begin position="208"/>
        <end position="217"/>
    </location>
</feature>
<dbReference type="InterPro" id="IPR022398">
    <property type="entry name" value="Peptidase_S8_His-AS"/>
</dbReference>
<dbReference type="Gene3D" id="3.40.50.200">
    <property type="entry name" value="Peptidase S8/S53 domain"/>
    <property type="match status" value="1"/>
</dbReference>
<evidence type="ECO:0000313" key="13">
    <source>
        <dbReference type="EMBL" id="KAJ0397151.1"/>
    </source>
</evidence>
<feature type="active site" description="Charge relay system" evidence="7 8">
    <location>
        <position position="716"/>
    </location>
</feature>
<reference evidence="13" key="1">
    <citation type="submission" date="2021-12" db="EMBL/GenBank/DDBJ databases">
        <title>Prjna785345.</title>
        <authorList>
            <person name="Rujirawat T."/>
            <person name="Krajaejun T."/>
        </authorList>
    </citation>
    <scope>NUCLEOTIDE SEQUENCE</scope>
    <source>
        <strain evidence="13">Pi057C3</strain>
    </source>
</reference>
<feature type="region of interest" description="Disordered" evidence="9">
    <location>
        <begin position="108"/>
        <end position="129"/>
    </location>
</feature>
<feature type="region of interest" description="Disordered" evidence="9">
    <location>
        <begin position="1009"/>
        <end position="1064"/>
    </location>
</feature>
<proteinExistence type="inferred from homology"/>
<evidence type="ECO:0000256" key="2">
    <source>
        <dbReference type="ARBA" id="ARBA00022670"/>
    </source>
</evidence>
<comment type="catalytic activity">
    <reaction evidence="5">
        <text>Hydrolysis of proteins with broad specificity for peptide bonds, and a preference for a large uncharged residue in P1. Hydrolyzes peptide amides.</text>
        <dbReference type="EC" id="3.4.21.62"/>
    </reaction>
</comment>
<dbReference type="SUPFAM" id="SSF52743">
    <property type="entry name" value="Subtilisin-like"/>
    <property type="match status" value="1"/>
</dbReference>
<evidence type="ECO:0000256" key="10">
    <source>
        <dbReference type="SAM" id="Phobius"/>
    </source>
</evidence>
<accession>A0AAD5LZM7</accession>
<feature type="chain" id="PRO_5041929033" description="subtilisin" evidence="11">
    <location>
        <begin position="25"/>
        <end position="1064"/>
    </location>
</feature>
<evidence type="ECO:0000256" key="11">
    <source>
        <dbReference type="SAM" id="SignalP"/>
    </source>
</evidence>
<dbReference type="GO" id="GO:0006508">
    <property type="term" value="P:proteolysis"/>
    <property type="evidence" value="ECO:0007669"/>
    <property type="project" value="UniProtKB-KW"/>
</dbReference>
<dbReference type="PROSITE" id="PS00138">
    <property type="entry name" value="SUBTILASE_SER"/>
    <property type="match status" value="1"/>
</dbReference>
<dbReference type="PANTHER" id="PTHR43399">
    <property type="entry name" value="SUBTILISIN-RELATED"/>
    <property type="match status" value="1"/>
</dbReference>
<dbReference type="PRINTS" id="PR00723">
    <property type="entry name" value="SUBTILISIN"/>
</dbReference>
<dbReference type="PROSITE" id="PS51892">
    <property type="entry name" value="SUBTILASE"/>
    <property type="match status" value="1"/>
</dbReference>
<evidence type="ECO:0000256" key="4">
    <source>
        <dbReference type="ARBA" id="ARBA00022825"/>
    </source>
</evidence>
<dbReference type="EC" id="3.4.21.62" evidence="6"/>
<keyword evidence="11" id="KW-0732">Signal</keyword>
<dbReference type="InterPro" id="IPR034058">
    <property type="entry name" value="TagA/B/C/D_pept_dom"/>
</dbReference>
<keyword evidence="14" id="KW-1185">Reference proteome</keyword>
<feature type="compositionally biased region" description="Pro residues" evidence="9">
    <location>
        <begin position="1039"/>
        <end position="1055"/>
    </location>
</feature>
<feature type="domain" description="Peptidase S8/S53" evidence="12">
    <location>
        <begin position="458"/>
        <end position="757"/>
    </location>
</feature>
<dbReference type="InterPro" id="IPR008979">
    <property type="entry name" value="Galactose-bd-like_sf"/>
</dbReference>